<protein>
    <submittedName>
        <fullName evidence="2">DUF5684 domain-containing protein</fullName>
    </submittedName>
</protein>
<keyword evidence="3" id="KW-1185">Reference proteome</keyword>
<feature type="transmembrane region" description="Helical" evidence="1">
    <location>
        <begin position="98"/>
        <end position="118"/>
    </location>
</feature>
<dbReference type="Proteomes" id="UP001597181">
    <property type="component" value="Unassembled WGS sequence"/>
</dbReference>
<organism evidence="2 3">
    <name type="scientific">Leucobacter albus</name>
    <dbReference type="NCBI Taxonomy" id="272210"/>
    <lineage>
        <taxon>Bacteria</taxon>
        <taxon>Bacillati</taxon>
        <taxon>Actinomycetota</taxon>
        <taxon>Actinomycetes</taxon>
        <taxon>Micrococcales</taxon>
        <taxon>Microbacteriaceae</taxon>
        <taxon>Leucobacter</taxon>
    </lineage>
</organism>
<evidence type="ECO:0000313" key="2">
    <source>
        <dbReference type="EMBL" id="MFD1200752.1"/>
    </source>
</evidence>
<accession>A0ABW3TJX6</accession>
<gene>
    <name evidence="2" type="ORF">ACFQ3U_02440</name>
</gene>
<feature type="transmembrane region" description="Helical" evidence="1">
    <location>
        <begin position="12"/>
        <end position="36"/>
    </location>
</feature>
<keyword evidence="1" id="KW-0812">Transmembrane</keyword>
<dbReference type="InterPro" id="IPR043739">
    <property type="entry name" value="DUF5684"/>
</dbReference>
<dbReference type="Pfam" id="PF18936">
    <property type="entry name" value="DUF5684"/>
    <property type="match status" value="1"/>
</dbReference>
<keyword evidence="1" id="KW-1133">Transmembrane helix</keyword>
<name>A0ABW3TJX6_9MICO</name>
<proteinExistence type="predicted"/>
<comment type="caution">
    <text evidence="2">The sequence shown here is derived from an EMBL/GenBank/DDBJ whole genome shotgun (WGS) entry which is preliminary data.</text>
</comment>
<sequence>MTTANTPMDEALAAVFSGTTSLFMLALYVVVAIAAWKMFTKAGYPGILAFIPIVNLILIVKIAGYSGWMSLLYLIPVVGFIFAIFVAVRLGANFGKGGAFSVFWLWLFPMIGYFIIGLGDARYVPRQH</sequence>
<keyword evidence="1" id="KW-0472">Membrane</keyword>
<evidence type="ECO:0000313" key="3">
    <source>
        <dbReference type="Proteomes" id="UP001597181"/>
    </source>
</evidence>
<feature type="transmembrane region" description="Helical" evidence="1">
    <location>
        <begin position="71"/>
        <end position="92"/>
    </location>
</feature>
<feature type="transmembrane region" description="Helical" evidence="1">
    <location>
        <begin position="42"/>
        <end position="64"/>
    </location>
</feature>
<dbReference type="EMBL" id="JBHTLY010000001">
    <property type="protein sequence ID" value="MFD1200752.1"/>
    <property type="molecule type" value="Genomic_DNA"/>
</dbReference>
<dbReference type="RefSeq" id="WP_343959251.1">
    <property type="nucleotide sequence ID" value="NZ_BAAAKZ010000003.1"/>
</dbReference>
<evidence type="ECO:0000256" key="1">
    <source>
        <dbReference type="SAM" id="Phobius"/>
    </source>
</evidence>
<reference evidence="3" key="1">
    <citation type="journal article" date="2019" name="Int. J. Syst. Evol. Microbiol.">
        <title>The Global Catalogue of Microorganisms (GCM) 10K type strain sequencing project: providing services to taxonomists for standard genome sequencing and annotation.</title>
        <authorList>
            <consortium name="The Broad Institute Genomics Platform"/>
            <consortium name="The Broad Institute Genome Sequencing Center for Infectious Disease"/>
            <person name="Wu L."/>
            <person name="Ma J."/>
        </authorList>
    </citation>
    <scope>NUCLEOTIDE SEQUENCE [LARGE SCALE GENOMIC DNA]</scope>
    <source>
        <strain evidence="3">CCUG 50213</strain>
    </source>
</reference>